<evidence type="ECO:0008006" key="5">
    <source>
        <dbReference type="Google" id="ProtNLM"/>
    </source>
</evidence>
<reference evidence="3" key="1">
    <citation type="submission" date="2022-01" db="EMBL/GenBank/DDBJ databases">
        <title>Genome-Based Taxonomic Classification of the Phylum Actinobacteria.</title>
        <authorList>
            <person name="Gao Y."/>
        </authorList>
    </citation>
    <scope>NUCLEOTIDE SEQUENCE</scope>
    <source>
        <strain evidence="3">KLBMP 8922</strain>
    </source>
</reference>
<name>A0AA41Q379_9ACTN</name>
<dbReference type="SUPFAM" id="SSF89392">
    <property type="entry name" value="Prokaryotic lipoproteins and lipoprotein localization factors"/>
    <property type="match status" value="1"/>
</dbReference>
<keyword evidence="2" id="KW-0732">Signal</keyword>
<feature type="compositionally biased region" description="Low complexity" evidence="1">
    <location>
        <begin position="293"/>
        <end position="315"/>
    </location>
</feature>
<feature type="region of interest" description="Disordered" evidence="1">
    <location>
        <begin position="280"/>
        <end position="327"/>
    </location>
</feature>
<gene>
    <name evidence="3" type="ORF">LZ495_26345</name>
</gene>
<evidence type="ECO:0000256" key="1">
    <source>
        <dbReference type="SAM" id="MobiDB-lite"/>
    </source>
</evidence>
<dbReference type="EMBL" id="JAKFHA010000018">
    <property type="protein sequence ID" value="MCF2530718.1"/>
    <property type="molecule type" value="Genomic_DNA"/>
</dbReference>
<dbReference type="PROSITE" id="PS51257">
    <property type="entry name" value="PROKAR_LIPOPROTEIN"/>
    <property type="match status" value="1"/>
</dbReference>
<dbReference type="AlphaFoldDB" id="A0AA41Q379"/>
<dbReference type="InterPro" id="IPR029046">
    <property type="entry name" value="LolA/LolB/LppX"/>
</dbReference>
<dbReference type="Gene3D" id="2.50.20.20">
    <property type="match status" value="1"/>
</dbReference>
<comment type="caution">
    <text evidence="3">The sequence shown here is derived from an EMBL/GenBank/DDBJ whole genome shotgun (WGS) entry which is preliminary data.</text>
</comment>
<proteinExistence type="predicted"/>
<keyword evidence="4" id="KW-1185">Reference proteome</keyword>
<feature type="signal peptide" evidence="2">
    <location>
        <begin position="1"/>
        <end position="33"/>
    </location>
</feature>
<dbReference type="RefSeq" id="WP_235055382.1">
    <property type="nucleotide sequence ID" value="NZ_JAKFHA010000018.1"/>
</dbReference>
<evidence type="ECO:0000256" key="2">
    <source>
        <dbReference type="SAM" id="SignalP"/>
    </source>
</evidence>
<organism evidence="3 4">
    <name type="scientific">Yinghuangia soli</name>
    <dbReference type="NCBI Taxonomy" id="2908204"/>
    <lineage>
        <taxon>Bacteria</taxon>
        <taxon>Bacillati</taxon>
        <taxon>Actinomycetota</taxon>
        <taxon>Actinomycetes</taxon>
        <taxon>Kitasatosporales</taxon>
        <taxon>Streptomycetaceae</taxon>
        <taxon>Yinghuangia</taxon>
    </lineage>
</organism>
<evidence type="ECO:0000313" key="3">
    <source>
        <dbReference type="EMBL" id="MCF2530718.1"/>
    </source>
</evidence>
<feature type="chain" id="PRO_5041394656" description="Lipoprotein" evidence="2">
    <location>
        <begin position="34"/>
        <end position="355"/>
    </location>
</feature>
<accession>A0AA41Q379</accession>
<sequence length="355" mass="36145">MRSRPQHSRRPLAGRATTVVAACLAAVVLGAAACRNDGGTGSAPDAAAGGTDVLQVLRAAKDATAAARTVSGKGVLGIGEGPADKRVDAAFAYGPSPALRSTEVAPAGANAGAELPLFEYLATESRLYMRVLDGGDMPGADQMSDDALSLWTSLPPSGVLDIPDGPDGLGIDPGDRPPLSAAPDAHLALLDPLTGLAVLAAAPDARRIGSEKIDGKDAVHYQGVFPASALASATAASLGLTESQFQRLATDFRDNRPTSIQVDIWLGPDRLPVRQDVASRYDPAADRTTPPATESTDTDPGSGSDPGSDPGSESGTGTGSLDPPAPLAFTVSITYSGWRKPVDVAEPPAEQLRNG</sequence>
<evidence type="ECO:0000313" key="4">
    <source>
        <dbReference type="Proteomes" id="UP001165378"/>
    </source>
</evidence>
<protein>
    <recommendedName>
        <fullName evidence="5">Lipoprotein</fullName>
    </recommendedName>
</protein>
<dbReference type="Proteomes" id="UP001165378">
    <property type="component" value="Unassembled WGS sequence"/>
</dbReference>